<reference evidence="2 3" key="1">
    <citation type="submission" date="2014-03" db="EMBL/GenBank/DDBJ databases">
        <title>Genome of Paenirhodobacter enshiensis DW2-9.</title>
        <authorList>
            <person name="Wang D."/>
            <person name="Wang G."/>
        </authorList>
    </citation>
    <scope>NUCLEOTIDE SEQUENCE [LARGE SCALE GENOMIC DNA]</scope>
    <source>
        <strain evidence="2 3">DW2-9</strain>
    </source>
</reference>
<protein>
    <recommendedName>
        <fullName evidence="4">Glycosyltransferase RgtA/B/C/D-like domain-containing protein</fullName>
    </recommendedName>
</protein>
<sequence>MTIMILRQKTLNEPSSESPFASTAFLGILAVLILAAAGGIFMKPFTFATIYTHDTIIVFDAIHRMLRGQIPSEDFRSSLGVLTWAIPGAVARWRGQYAGSIETSSVLVLFPMLLASVLLLRQRAGMAASAIFMLSLGAMVVVPLTPGDPGFFVSPAMHYNRWGWAAIALLGLLAIDGGRGRAWAWVEAIVATLLVVFLFYLKITYFIFGILYLAMMLFLGAQRRKVAIVSAALSAALILATGLGTGILLPYIADLRESMASSGVSRNVLKSGLANINDIALFATVAIYVRIILPDVGWALSLPFIVMLGSGLLIIDQNFHLYYIFSMITLFVLADGLLRQNGISSGLTAIPALMMFVFVSSYGLAQTVATAIYEHEAAIPFRPVISGFPGLRIGETQGNIFETPPTGTLFDQATAMRLPGIVQPPLRQGEYAYIVEDGTNLLRRNGVNAPILVFDFLDSFSAQLDLPRNPHGYAWLHPHRNISDETAPPAEEFFSEVQFVMWPLVPREMISRDFLEEKYGDFLHKNFTVVARSDFWILMKRQQALSDNLGGLRR</sequence>
<dbReference type="eggNOG" id="ENOG5033G6R">
    <property type="taxonomic scope" value="Bacteria"/>
</dbReference>
<keyword evidence="1" id="KW-0812">Transmembrane</keyword>
<feature type="transmembrane region" description="Helical" evidence="1">
    <location>
        <begin position="97"/>
        <end position="120"/>
    </location>
</feature>
<keyword evidence="1" id="KW-1133">Transmembrane helix</keyword>
<proteinExistence type="predicted"/>
<feature type="transmembrane region" description="Helical" evidence="1">
    <location>
        <begin position="228"/>
        <end position="252"/>
    </location>
</feature>
<dbReference type="Proteomes" id="UP000028824">
    <property type="component" value="Unassembled WGS sequence"/>
</dbReference>
<evidence type="ECO:0000313" key="3">
    <source>
        <dbReference type="Proteomes" id="UP000028824"/>
    </source>
</evidence>
<evidence type="ECO:0000313" key="2">
    <source>
        <dbReference type="EMBL" id="KFI24166.1"/>
    </source>
</evidence>
<feature type="transmembrane region" description="Helical" evidence="1">
    <location>
        <begin position="158"/>
        <end position="175"/>
    </location>
</feature>
<feature type="transmembrane region" description="Helical" evidence="1">
    <location>
        <begin position="350"/>
        <end position="373"/>
    </location>
</feature>
<evidence type="ECO:0008006" key="4">
    <source>
        <dbReference type="Google" id="ProtNLM"/>
    </source>
</evidence>
<feature type="transmembrane region" description="Helical" evidence="1">
    <location>
        <begin position="272"/>
        <end position="289"/>
    </location>
</feature>
<keyword evidence="1" id="KW-0472">Membrane</keyword>
<dbReference type="EMBL" id="JFZB01000069">
    <property type="protein sequence ID" value="KFI24166.1"/>
    <property type="molecule type" value="Genomic_DNA"/>
</dbReference>
<dbReference type="RefSeq" id="WP_036640560.1">
    <property type="nucleotide sequence ID" value="NZ_JFZB01000069.1"/>
</dbReference>
<feature type="transmembrane region" description="Helical" evidence="1">
    <location>
        <begin position="127"/>
        <end position="146"/>
    </location>
</feature>
<dbReference type="OrthoDB" id="7993201at2"/>
<evidence type="ECO:0000256" key="1">
    <source>
        <dbReference type="SAM" id="Phobius"/>
    </source>
</evidence>
<feature type="transmembrane region" description="Helical" evidence="1">
    <location>
        <begin position="296"/>
        <end position="315"/>
    </location>
</feature>
<feature type="transmembrane region" description="Helical" evidence="1">
    <location>
        <begin position="321"/>
        <end position="338"/>
    </location>
</feature>
<accession>A0A086XQ66</accession>
<comment type="caution">
    <text evidence="2">The sequence shown here is derived from an EMBL/GenBank/DDBJ whole genome shotgun (WGS) entry which is preliminary data.</text>
</comment>
<gene>
    <name evidence="2" type="ORF">CG50_13665</name>
</gene>
<keyword evidence="3" id="KW-1185">Reference proteome</keyword>
<dbReference type="AlphaFoldDB" id="A0A086XQ66"/>
<name>A0A086XQ66_9RHOB</name>
<feature type="transmembrane region" description="Helical" evidence="1">
    <location>
        <begin position="20"/>
        <end position="42"/>
    </location>
</feature>
<organism evidence="2 3">
    <name type="scientific">Paenirhodobacter enshiensis</name>
    <dbReference type="NCBI Taxonomy" id="1105367"/>
    <lineage>
        <taxon>Bacteria</taxon>
        <taxon>Pseudomonadati</taxon>
        <taxon>Pseudomonadota</taxon>
        <taxon>Alphaproteobacteria</taxon>
        <taxon>Rhodobacterales</taxon>
        <taxon>Rhodobacter group</taxon>
        <taxon>Paenirhodobacter</taxon>
    </lineage>
</organism>